<feature type="non-terminal residue" evidence="1">
    <location>
        <position position="94"/>
    </location>
</feature>
<organism evidence="1 2">
    <name type="scientific">Nocardia cyriacigeorgica</name>
    <dbReference type="NCBI Taxonomy" id="135487"/>
    <lineage>
        <taxon>Bacteria</taxon>
        <taxon>Bacillati</taxon>
        <taxon>Actinomycetota</taxon>
        <taxon>Actinomycetes</taxon>
        <taxon>Mycobacteriales</taxon>
        <taxon>Nocardiaceae</taxon>
        <taxon>Nocardia</taxon>
    </lineage>
</organism>
<name>A0A6P1CZN5_9NOCA</name>
<accession>A0A6P1CZN5</accession>
<proteinExistence type="predicted"/>
<gene>
    <name evidence="1" type="ORF">GV791_32545</name>
</gene>
<reference evidence="1 2" key="1">
    <citation type="submission" date="2020-01" db="EMBL/GenBank/DDBJ databases">
        <title>Genetics and antimicrobial susceptibilities of Nocardia species isolated from the soil; a comparison with species isolated from humans.</title>
        <authorList>
            <person name="Carrasco G."/>
            <person name="Monzon S."/>
            <person name="Sansegundo M."/>
            <person name="Garcia E."/>
            <person name="Garrido N."/>
            <person name="Medina M.J."/>
            <person name="Villalon P."/>
            <person name="Ramirez-Arocha A.C."/>
            <person name="Jimenez P."/>
            <person name="Cuesta I."/>
            <person name="Valdezate S."/>
        </authorList>
    </citation>
    <scope>NUCLEOTIDE SEQUENCE [LARGE SCALE GENOMIC DNA]</scope>
    <source>
        <strain evidence="1 2">CNM20110626</strain>
    </source>
</reference>
<dbReference type="EMBL" id="JAAGVB010000565">
    <property type="protein sequence ID" value="NEW37247.1"/>
    <property type="molecule type" value="Genomic_DNA"/>
</dbReference>
<comment type="caution">
    <text evidence="1">The sequence shown here is derived from an EMBL/GenBank/DDBJ whole genome shotgun (WGS) entry which is preliminary data.</text>
</comment>
<feature type="non-terminal residue" evidence="1">
    <location>
        <position position="1"/>
    </location>
</feature>
<protein>
    <submittedName>
        <fullName evidence="1">Sensor domain-containing diguanylate cyclase</fullName>
    </submittedName>
</protein>
<evidence type="ECO:0000313" key="1">
    <source>
        <dbReference type="EMBL" id="NEW37247.1"/>
    </source>
</evidence>
<evidence type="ECO:0000313" key="2">
    <source>
        <dbReference type="Proteomes" id="UP000471166"/>
    </source>
</evidence>
<dbReference type="Proteomes" id="UP000471166">
    <property type="component" value="Unassembled WGS sequence"/>
</dbReference>
<dbReference type="AlphaFoldDB" id="A0A6P1CZN5"/>
<sequence length="94" mass="9772">VWADALDGAVAPPLNRDRIEELLAGLAGQLVAALRGSAELQSVRATAAALVTANYRDPQTVGRTIPLIFGAMADHAGRAEGTDPATVRERAILV</sequence>